<protein>
    <submittedName>
        <fullName evidence="2">Uncharacterized protein</fullName>
    </submittedName>
</protein>
<comment type="caution">
    <text evidence="2">The sequence shown here is derived from an EMBL/GenBank/DDBJ whole genome shotgun (WGS) entry which is preliminary data.</text>
</comment>
<dbReference type="Proteomes" id="UP001486207">
    <property type="component" value="Unassembled WGS sequence"/>
</dbReference>
<evidence type="ECO:0000256" key="1">
    <source>
        <dbReference type="SAM" id="MobiDB-lite"/>
    </source>
</evidence>
<keyword evidence="3" id="KW-1185">Reference proteome</keyword>
<reference evidence="2 3" key="1">
    <citation type="submission" date="2024-06" db="EMBL/GenBank/DDBJ databases">
        <title>The Natural Products Discovery Center: Release of the First 8490 Sequenced Strains for Exploring Actinobacteria Biosynthetic Diversity.</title>
        <authorList>
            <person name="Kalkreuter E."/>
            <person name="Kautsar S.A."/>
            <person name="Yang D."/>
            <person name="Bader C.D."/>
            <person name="Teijaro C.N."/>
            <person name="Fluegel L."/>
            <person name="Davis C.M."/>
            <person name="Simpson J.R."/>
            <person name="Lauterbach L."/>
            <person name="Steele A.D."/>
            <person name="Gui C."/>
            <person name="Meng S."/>
            <person name="Li G."/>
            <person name="Viehrig K."/>
            <person name="Ye F."/>
            <person name="Su P."/>
            <person name="Kiefer A.F."/>
            <person name="Nichols A."/>
            <person name="Cepeda A.J."/>
            <person name="Yan W."/>
            <person name="Fan B."/>
            <person name="Jiang Y."/>
            <person name="Adhikari A."/>
            <person name="Zheng C.-J."/>
            <person name="Schuster L."/>
            <person name="Cowan T.M."/>
            <person name="Smanski M.J."/>
            <person name="Chevrette M.G."/>
            <person name="De Carvalho L.P.S."/>
            <person name="Shen B."/>
        </authorList>
    </citation>
    <scope>NUCLEOTIDE SEQUENCE [LARGE SCALE GENOMIC DNA]</scope>
    <source>
        <strain evidence="2 3">NPDC000155</strain>
    </source>
</reference>
<organism evidence="2 3">
    <name type="scientific">Streptomyces lanatus</name>
    <dbReference type="NCBI Taxonomy" id="66900"/>
    <lineage>
        <taxon>Bacteria</taxon>
        <taxon>Bacillati</taxon>
        <taxon>Actinomycetota</taxon>
        <taxon>Actinomycetes</taxon>
        <taxon>Kitasatosporales</taxon>
        <taxon>Streptomycetaceae</taxon>
        <taxon>Streptomyces</taxon>
    </lineage>
</organism>
<evidence type="ECO:0000313" key="3">
    <source>
        <dbReference type="Proteomes" id="UP001486207"/>
    </source>
</evidence>
<proteinExistence type="predicted"/>
<feature type="compositionally biased region" description="Basic residues" evidence="1">
    <location>
        <begin position="111"/>
        <end position="123"/>
    </location>
</feature>
<sequence length="183" mass="19254">MQGLVAIGPQAIDALLPYVSDASMSGLRYGVDAVLTRLGEQTLPGHGPGQLRGDALMALVDLGGAECLDEVDRRTMERLVRIKLKSERPVRVPGAPGDAGVGEHNGDRGRRGGRARSRRRRLGHGSSSGLLASMASARGVPNRPGGPVGVDVCTLIDSMPVLPRSGCQVVGRRLRVPPGWRDA</sequence>
<dbReference type="RefSeq" id="WP_190076145.1">
    <property type="nucleotide sequence ID" value="NZ_BNBM01000036.1"/>
</dbReference>
<evidence type="ECO:0000313" key="2">
    <source>
        <dbReference type="EMBL" id="MER7379993.1"/>
    </source>
</evidence>
<gene>
    <name evidence="2" type="ORF">ABT384_46235</name>
</gene>
<accession>A0ABV1Y809</accession>
<name>A0ABV1Y809_9ACTN</name>
<feature type="region of interest" description="Disordered" evidence="1">
    <location>
        <begin position="90"/>
        <end position="131"/>
    </location>
</feature>
<dbReference type="EMBL" id="JBEPFB010000047">
    <property type="protein sequence ID" value="MER7379993.1"/>
    <property type="molecule type" value="Genomic_DNA"/>
</dbReference>